<proteinExistence type="predicted"/>
<evidence type="ECO:0000313" key="4">
    <source>
        <dbReference type="Proteomes" id="UP001364211"/>
    </source>
</evidence>
<feature type="region of interest" description="Disordered" evidence="1">
    <location>
        <begin position="292"/>
        <end position="315"/>
    </location>
</feature>
<dbReference type="RefSeq" id="WP_340291182.1">
    <property type="nucleotide sequence ID" value="NZ_JBBJUP010000011.1"/>
</dbReference>
<evidence type="ECO:0000313" key="3">
    <source>
        <dbReference type="EMBL" id="MEJ8280247.1"/>
    </source>
</evidence>
<dbReference type="GO" id="GO:0016787">
    <property type="term" value="F:hydrolase activity"/>
    <property type="evidence" value="ECO:0007669"/>
    <property type="project" value="UniProtKB-KW"/>
</dbReference>
<keyword evidence="2" id="KW-0472">Membrane</keyword>
<keyword evidence="2" id="KW-1133">Transmembrane helix</keyword>
<dbReference type="Proteomes" id="UP001364211">
    <property type="component" value="Unassembled WGS sequence"/>
</dbReference>
<feature type="region of interest" description="Disordered" evidence="1">
    <location>
        <begin position="1"/>
        <end position="23"/>
    </location>
</feature>
<dbReference type="PANTHER" id="PTHR39456:SF1">
    <property type="entry name" value="METAL-DEPENDENT HYDROLASE"/>
    <property type="match status" value="1"/>
</dbReference>
<dbReference type="InterPro" id="IPR016516">
    <property type="entry name" value="UCP07580"/>
</dbReference>
<keyword evidence="3" id="KW-0378">Hydrolase</keyword>
<gene>
    <name evidence="3" type="ORF">WJX68_14980</name>
</gene>
<feature type="transmembrane region" description="Helical" evidence="2">
    <location>
        <begin position="203"/>
        <end position="224"/>
    </location>
</feature>
<sequence>MTETATSNPTGPRPRRLTGGDVGIPPRHLDFRLPTEMVRWAYADNATATLFLAMLSAIFPPGEDFFVRSVVHFRDRVREEELRARVAGFTAQEVIHSREHDRLNEAFTARGFPVHVPERAVALALTVLDRTSPRQQLACTALMEHFTAVMAEDILGSDEFARRVHTDIRELWHWHALEELEHKSVTWDVYELIGTDGPERRRAAPLVVATVLPAVLFGWAYLLVQQGVWRRPADLREGYRLLFGPGQFVRRVLRRMPVFGHPRFHPDRHDTRELEARWRETLFGDDGALAGQLRRPLRETQDLSPRDAGPARPTP</sequence>
<evidence type="ECO:0000256" key="2">
    <source>
        <dbReference type="SAM" id="Phobius"/>
    </source>
</evidence>
<dbReference type="Pfam" id="PF10118">
    <property type="entry name" value="Metal_hydrol"/>
    <property type="match status" value="1"/>
</dbReference>
<dbReference type="EMBL" id="JBBJUP010000011">
    <property type="protein sequence ID" value="MEJ8280247.1"/>
    <property type="molecule type" value="Genomic_DNA"/>
</dbReference>
<dbReference type="PANTHER" id="PTHR39456">
    <property type="entry name" value="METAL-DEPENDENT HYDROLASE"/>
    <property type="match status" value="1"/>
</dbReference>
<accession>A0ABU8T967</accession>
<feature type="compositionally biased region" description="Polar residues" evidence="1">
    <location>
        <begin position="1"/>
        <end position="10"/>
    </location>
</feature>
<name>A0ABU8T967_9PSEU</name>
<keyword evidence="4" id="KW-1185">Reference proteome</keyword>
<keyword evidence="2" id="KW-0812">Transmembrane</keyword>
<dbReference type="EC" id="3.-.-.-" evidence="3"/>
<feature type="compositionally biased region" description="Basic and acidic residues" evidence="1">
    <location>
        <begin position="296"/>
        <end position="305"/>
    </location>
</feature>
<comment type="caution">
    <text evidence="3">The sequence shown here is derived from an EMBL/GenBank/DDBJ whole genome shotgun (WGS) entry which is preliminary data.</text>
</comment>
<reference evidence="3 4" key="1">
    <citation type="submission" date="2024-03" db="EMBL/GenBank/DDBJ databases">
        <title>Draft genome sequence of Pseudonocardia sp. DW16-2.</title>
        <authorList>
            <person name="Duangmal K."/>
        </authorList>
    </citation>
    <scope>NUCLEOTIDE SEQUENCE [LARGE SCALE GENOMIC DNA]</scope>
    <source>
        <strain evidence="3 4">DW16-2</strain>
    </source>
</reference>
<protein>
    <submittedName>
        <fullName evidence="3">Metal-dependent hydrolase</fullName>
        <ecNumber evidence="3">3.-.-.-</ecNumber>
    </submittedName>
</protein>
<organism evidence="3 4">
    <name type="scientific">Pseudonocardia spirodelae</name>
    <dbReference type="NCBI Taxonomy" id="3133431"/>
    <lineage>
        <taxon>Bacteria</taxon>
        <taxon>Bacillati</taxon>
        <taxon>Actinomycetota</taxon>
        <taxon>Actinomycetes</taxon>
        <taxon>Pseudonocardiales</taxon>
        <taxon>Pseudonocardiaceae</taxon>
        <taxon>Pseudonocardia</taxon>
    </lineage>
</organism>
<evidence type="ECO:0000256" key="1">
    <source>
        <dbReference type="SAM" id="MobiDB-lite"/>
    </source>
</evidence>
<dbReference type="PIRSF" id="PIRSF007580">
    <property type="entry name" value="UCP07580"/>
    <property type="match status" value="1"/>
</dbReference>